<dbReference type="AlphaFoldDB" id="X1GL32"/>
<gene>
    <name evidence="1" type="ORF">S03H2_30763</name>
</gene>
<reference evidence="1" key="1">
    <citation type="journal article" date="2014" name="Front. Microbiol.">
        <title>High frequency of phylogenetically diverse reductive dehalogenase-homologous genes in deep subseafloor sedimentary metagenomes.</title>
        <authorList>
            <person name="Kawai M."/>
            <person name="Futagami T."/>
            <person name="Toyoda A."/>
            <person name="Takaki Y."/>
            <person name="Nishi S."/>
            <person name="Hori S."/>
            <person name="Arai W."/>
            <person name="Tsubouchi T."/>
            <person name="Morono Y."/>
            <person name="Uchiyama I."/>
            <person name="Ito T."/>
            <person name="Fujiyama A."/>
            <person name="Inagaki F."/>
            <person name="Takami H."/>
        </authorList>
    </citation>
    <scope>NUCLEOTIDE SEQUENCE</scope>
    <source>
        <strain evidence="1">Expedition CK06-06</strain>
    </source>
</reference>
<proteinExistence type="predicted"/>
<organism evidence="1">
    <name type="scientific">marine sediment metagenome</name>
    <dbReference type="NCBI Taxonomy" id="412755"/>
    <lineage>
        <taxon>unclassified sequences</taxon>
        <taxon>metagenomes</taxon>
        <taxon>ecological metagenomes</taxon>
    </lineage>
</organism>
<name>X1GL32_9ZZZZ</name>
<sequence length="151" mass="18046">TEILELKNIYKGIKKINNHNTEKFFLALSRLSFGMERILPRDRIIDYITGLESLYTESNELKFRLSIFLASIFGNSLKEKENIYNSINEFYDLRSCIVHGSYSKKCLKLRRNYLNDKYTEILEEYLRRSLRSFIENPDNFNKDNLIKQVLK</sequence>
<feature type="non-terminal residue" evidence="1">
    <location>
        <position position="1"/>
    </location>
</feature>
<evidence type="ECO:0000313" key="1">
    <source>
        <dbReference type="EMBL" id="GAH58611.1"/>
    </source>
</evidence>
<dbReference type="EMBL" id="BARU01018617">
    <property type="protein sequence ID" value="GAH58611.1"/>
    <property type="molecule type" value="Genomic_DNA"/>
</dbReference>
<protein>
    <submittedName>
        <fullName evidence="1">Uncharacterized protein</fullName>
    </submittedName>
</protein>
<comment type="caution">
    <text evidence="1">The sequence shown here is derived from an EMBL/GenBank/DDBJ whole genome shotgun (WGS) entry which is preliminary data.</text>
</comment>
<accession>X1GL32</accession>